<dbReference type="GO" id="GO:0006446">
    <property type="term" value="P:regulation of translational initiation"/>
    <property type="evidence" value="ECO:0007669"/>
    <property type="project" value="TreeGrafter"/>
</dbReference>
<dbReference type="InterPro" id="IPR016024">
    <property type="entry name" value="ARM-type_fold"/>
</dbReference>
<comment type="caution">
    <text evidence="3">The sequence shown here is derived from an EMBL/GenBank/DDBJ whole genome shotgun (WGS) entry which is preliminary data.</text>
</comment>
<accession>A0AA88HM64</accession>
<dbReference type="InterPro" id="IPR051367">
    <property type="entry name" value="mRNA_TranslReg/HistoneTransl"/>
</dbReference>
<feature type="coiled-coil region" evidence="1">
    <location>
        <begin position="438"/>
        <end position="465"/>
    </location>
</feature>
<evidence type="ECO:0008006" key="5">
    <source>
        <dbReference type="Google" id="ProtNLM"/>
    </source>
</evidence>
<reference evidence="3" key="1">
    <citation type="submission" date="2023-07" db="EMBL/GenBank/DDBJ databases">
        <title>Chromosome-level genome assembly of Artemia franciscana.</title>
        <authorList>
            <person name="Jo E."/>
        </authorList>
    </citation>
    <scope>NUCLEOTIDE SEQUENCE</scope>
    <source>
        <tissue evidence="3">Whole body</tissue>
    </source>
</reference>
<feature type="region of interest" description="Disordered" evidence="2">
    <location>
        <begin position="544"/>
        <end position="621"/>
    </location>
</feature>
<sequence length="1168" mass="129863">MADQSTSGKTGPTRDKSFIKDSGNTHQIQLNIKKESGTKNIPSQKATKAARKESQLKVSVPSTSENRSKSLSTKGNDLPSKKFKNNGYEGENITSFRLTIPISNSSKMKSPIKIARAKDQMKDIKGKNPMTSSSEVSKHRSKLDNQGGKSNTPDHTPPVPVFARQRSFADVVKTSPHQNTDTVLAKLTIPTGKATLSGETEENGQVNTTSLTYPEGKMKNEMEDGLAADIAVPQPSSDFLPVTRNNLDLKKEEQKTAEDILKNDQKPIFRQRSFAEVVRLPPQTEKIASILKTQNTALVSKSSQYEKPILQKVSRGNNFLKNTVFGMKNDMYQNNAYAEEEKRANSQLRTDDFINCTKEQDATLNKESDSRIPPQIQNHTKSMAKSFPVLKTGDTKIVLRSRSDIIRPQIVDSKFINKDLKRTNIVSTNDSAVSEASKKSAAELMKEVTQKRKNMLENKNRVDAKSILETTSKELVRTPERHIGEQFLQQSVKMDTKLSKVTRANSNIHISKNKCKAGIRSKSILGNNLGANSCNWRARPCGGESNERFPGNTQSPQKNQKKDEKCYPEHVEAAALPPNLESHDNTGKQSRPSSVACDDAKTITDGFNGTKPSKSGESVEKESVNLTAIYNKIADAENSLKSKIMQLNYPEVQSDDEVINKITEQTYISDTKNIASHDLEDINRAEAKEKTLVLPDTTYKAVKNIQWPKPKGKKICSDVFQNLCQNISCSDSFMKIRQLRKTPIHGSDDITKQPRKERSFVGYTNGNYKQKRTNQSMANAKVSGKPSLELYKPPSMRTSDTDNMPNEADFSHNGGAQRSKSGANIDKGSILVRSNTSTHFYKNQMVPYVVPMPILTAPRVHFQPMENINYRQVPPRMMKSKTSLNLYSNQSVIDTSIPPPPLMQPVATTQPVPSLKRSKSVGCGSDLANRKDKEIEFPDLGAMSPEALACLKKVFENPSRASARTIMDGVRHLFTKLVESPKLANVAARLCIAIIEKETGETFYESLMNACQEWYRDRDRLLRSPVGPPGVSNPSPRWVAFICFLHELYLAFKRKGIPLKQDDADPASVILKLLAECCIVSLKVPAVNSLPELERVFVILTGVGRDLETSLPSKMSAVINTIRDSFLDVNVADNAGKTLLQMIELHSARWQLPATAVMYYYPSVTGIS</sequence>
<name>A0AA88HM64_ARTSF</name>
<evidence type="ECO:0000256" key="2">
    <source>
        <dbReference type="SAM" id="MobiDB-lite"/>
    </source>
</evidence>
<dbReference type="PANTHER" id="PTHR23254">
    <property type="entry name" value="EIF4G DOMAIN PROTEIN"/>
    <property type="match status" value="1"/>
</dbReference>
<keyword evidence="4" id="KW-1185">Reference proteome</keyword>
<dbReference type="PANTHER" id="PTHR23254:SF16">
    <property type="entry name" value="CBP80_20-DEPENDENT TRANSLATION INITIATION FACTOR"/>
    <property type="match status" value="1"/>
</dbReference>
<dbReference type="GO" id="GO:0005829">
    <property type="term" value="C:cytosol"/>
    <property type="evidence" value="ECO:0007669"/>
    <property type="project" value="TreeGrafter"/>
</dbReference>
<feature type="compositionally biased region" description="Polar residues" evidence="2">
    <location>
        <begin position="56"/>
        <end position="75"/>
    </location>
</feature>
<dbReference type="Proteomes" id="UP001187531">
    <property type="component" value="Unassembled WGS sequence"/>
</dbReference>
<evidence type="ECO:0000256" key="1">
    <source>
        <dbReference type="SAM" id="Coils"/>
    </source>
</evidence>
<dbReference type="EMBL" id="JAVRJZ010000013">
    <property type="protein sequence ID" value="KAK2714340.1"/>
    <property type="molecule type" value="Genomic_DNA"/>
</dbReference>
<evidence type="ECO:0000313" key="4">
    <source>
        <dbReference type="Proteomes" id="UP001187531"/>
    </source>
</evidence>
<feature type="compositionally biased region" description="Basic and acidic residues" evidence="2">
    <location>
        <begin position="560"/>
        <end position="572"/>
    </location>
</feature>
<feature type="region of interest" description="Disordered" evidence="2">
    <location>
        <begin position="773"/>
        <end position="824"/>
    </location>
</feature>
<dbReference type="AlphaFoldDB" id="A0AA88HM64"/>
<protein>
    <recommendedName>
        <fullName evidence="5">MIF4G domain-containing protein</fullName>
    </recommendedName>
</protein>
<keyword evidence="1" id="KW-0175">Coiled coil</keyword>
<dbReference type="SUPFAM" id="SSF48371">
    <property type="entry name" value="ARM repeat"/>
    <property type="match status" value="1"/>
</dbReference>
<feature type="compositionally biased region" description="Polar residues" evidence="2">
    <location>
        <begin position="1"/>
        <end position="10"/>
    </location>
</feature>
<feature type="region of interest" description="Disordered" evidence="2">
    <location>
        <begin position="1"/>
        <end position="88"/>
    </location>
</feature>
<organism evidence="3 4">
    <name type="scientific">Artemia franciscana</name>
    <name type="common">Brine shrimp</name>
    <name type="synonym">Artemia sanfranciscana</name>
    <dbReference type="NCBI Taxonomy" id="6661"/>
    <lineage>
        <taxon>Eukaryota</taxon>
        <taxon>Metazoa</taxon>
        <taxon>Ecdysozoa</taxon>
        <taxon>Arthropoda</taxon>
        <taxon>Crustacea</taxon>
        <taxon>Branchiopoda</taxon>
        <taxon>Anostraca</taxon>
        <taxon>Artemiidae</taxon>
        <taxon>Artemia</taxon>
    </lineage>
</organism>
<proteinExistence type="predicted"/>
<feature type="region of interest" description="Disordered" evidence="2">
    <location>
        <begin position="118"/>
        <end position="160"/>
    </location>
</feature>
<dbReference type="Gene3D" id="1.25.40.180">
    <property type="match status" value="1"/>
</dbReference>
<dbReference type="GO" id="GO:0008494">
    <property type="term" value="F:translation activator activity"/>
    <property type="evidence" value="ECO:0007669"/>
    <property type="project" value="TreeGrafter"/>
</dbReference>
<evidence type="ECO:0000313" key="3">
    <source>
        <dbReference type="EMBL" id="KAK2714340.1"/>
    </source>
</evidence>
<gene>
    <name evidence="3" type="ORF">QYM36_008791</name>
</gene>